<dbReference type="Gene3D" id="3.30.300.130">
    <property type="entry name" value="Fe-S cluster assembly (FSCA)"/>
    <property type="match status" value="1"/>
</dbReference>
<comment type="caution">
    <text evidence="3">The sequence shown here is derived from an EMBL/GenBank/DDBJ whole genome shotgun (WGS) entry which is preliminary data.</text>
</comment>
<reference evidence="3" key="1">
    <citation type="submission" date="2022-06" db="EMBL/GenBank/DDBJ databases">
        <title>Genomic Encyclopedia of Archaeal and Bacterial Type Strains, Phase II (KMG-II): from individual species to whole genera.</title>
        <authorList>
            <person name="Goeker M."/>
        </authorList>
    </citation>
    <scope>NUCLEOTIDE SEQUENCE</scope>
    <source>
        <strain evidence="3">DSM 43935</strain>
    </source>
</reference>
<sequence>MTWDAQRLRAHVGQVEQLLTQVGEHQDTPAGRIAAQAVQALVDLYGEALARVVALAARAGFGAELTGDELLEHLLLVHELHPDPVETRVRRVVGELNAELRARGAVVELVEVRPDVVTVRLTTSGCASTGHALASTVEDAVLRVAPEVGRVETVAPRAEPVLVPVAELLRPAARRDG</sequence>
<gene>
    <name evidence="3" type="ORF">LX83_000338</name>
</gene>
<dbReference type="Pfam" id="PF01106">
    <property type="entry name" value="NifU"/>
    <property type="match status" value="1"/>
</dbReference>
<organism evidence="3 4">
    <name type="scientific">Goodfellowiella coeruleoviolacea</name>
    <dbReference type="NCBI Taxonomy" id="334858"/>
    <lineage>
        <taxon>Bacteria</taxon>
        <taxon>Bacillati</taxon>
        <taxon>Actinomycetota</taxon>
        <taxon>Actinomycetes</taxon>
        <taxon>Pseudonocardiales</taxon>
        <taxon>Pseudonocardiaceae</taxon>
        <taxon>Goodfellowiella</taxon>
    </lineage>
</organism>
<evidence type="ECO:0000313" key="3">
    <source>
        <dbReference type="EMBL" id="MCP2163498.1"/>
    </source>
</evidence>
<keyword evidence="4" id="KW-1185">Reference proteome</keyword>
<dbReference type="GO" id="GO:0005506">
    <property type="term" value="F:iron ion binding"/>
    <property type="evidence" value="ECO:0007669"/>
    <property type="project" value="InterPro"/>
</dbReference>
<dbReference type="Proteomes" id="UP001206128">
    <property type="component" value="Unassembled WGS sequence"/>
</dbReference>
<evidence type="ECO:0000256" key="1">
    <source>
        <dbReference type="ARBA" id="ARBA00049958"/>
    </source>
</evidence>
<dbReference type="InterPro" id="IPR034904">
    <property type="entry name" value="FSCA_dom_sf"/>
</dbReference>
<comment type="function">
    <text evidence="1">May be involved in the formation or repair of [Fe-S] clusters present in iron-sulfur proteins.</text>
</comment>
<feature type="domain" description="NIF system FeS cluster assembly NifU C-terminal" evidence="2">
    <location>
        <begin position="89"/>
        <end position="152"/>
    </location>
</feature>
<protein>
    <submittedName>
        <fullName evidence="3">NifU-like domain-containing protein</fullName>
    </submittedName>
</protein>
<evidence type="ECO:0000259" key="2">
    <source>
        <dbReference type="Pfam" id="PF01106"/>
    </source>
</evidence>
<dbReference type="GO" id="GO:0051536">
    <property type="term" value="F:iron-sulfur cluster binding"/>
    <property type="evidence" value="ECO:0007669"/>
    <property type="project" value="InterPro"/>
</dbReference>
<dbReference type="GO" id="GO:0016226">
    <property type="term" value="P:iron-sulfur cluster assembly"/>
    <property type="evidence" value="ECO:0007669"/>
    <property type="project" value="InterPro"/>
</dbReference>
<accession>A0AAE3GC83</accession>
<dbReference type="AlphaFoldDB" id="A0AAE3GC83"/>
<evidence type="ECO:0000313" key="4">
    <source>
        <dbReference type="Proteomes" id="UP001206128"/>
    </source>
</evidence>
<dbReference type="RefSeq" id="WP_253766193.1">
    <property type="nucleotide sequence ID" value="NZ_JAMTCK010000001.1"/>
</dbReference>
<dbReference type="InterPro" id="IPR001075">
    <property type="entry name" value="NIF_FeS_clus_asmbl_NifU_C"/>
</dbReference>
<name>A0AAE3GC83_9PSEU</name>
<proteinExistence type="predicted"/>
<dbReference type="EMBL" id="JAMTCK010000001">
    <property type="protein sequence ID" value="MCP2163498.1"/>
    <property type="molecule type" value="Genomic_DNA"/>
</dbReference>
<dbReference type="SUPFAM" id="SSF117916">
    <property type="entry name" value="Fe-S cluster assembly (FSCA) domain-like"/>
    <property type="match status" value="1"/>
</dbReference>